<dbReference type="InterPro" id="IPR028207">
    <property type="entry name" value="DNA_pol_B_palm_palm"/>
</dbReference>
<dbReference type="InterPro" id="IPR029398">
    <property type="entry name" value="PolB_thumb"/>
</dbReference>
<dbReference type="PANTHER" id="PTHR11276">
    <property type="entry name" value="DNA POLYMERASE TYPE-X FAMILY MEMBER"/>
    <property type="match status" value="1"/>
</dbReference>
<dbReference type="EMBL" id="JBEVYD010000003">
    <property type="protein sequence ID" value="KAL3234301.1"/>
    <property type="molecule type" value="Genomic_DNA"/>
</dbReference>
<keyword evidence="3 12" id="KW-0808">Transferase</keyword>
<reference evidence="14 15" key="1">
    <citation type="submission" date="2024-05" db="EMBL/GenBank/DDBJ databases">
        <title>Long read based assembly of the Candida bracarensis genome reveals expanded adhesin content.</title>
        <authorList>
            <person name="Marcet-Houben M."/>
            <person name="Ksiezopolska E."/>
            <person name="Gabaldon T."/>
        </authorList>
    </citation>
    <scope>NUCLEOTIDE SEQUENCE [LARGE SCALE GENOMIC DNA]</scope>
    <source>
        <strain evidence="14 15">CBM6</strain>
    </source>
</reference>
<evidence type="ECO:0000259" key="13">
    <source>
        <dbReference type="SMART" id="SM00483"/>
    </source>
</evidence>
<keyword evidence="7" id="KW-0460">Magnesium</keyword>
<protein>
    <recommendedName>
        <fullName evidence="12">DNA polymerase</fullName>
        <ecNumber evidence="12">2.7.7.7</ecNumber>
    </recommendedName>
</protein>
<comment type="subcellular location">
    <subcellularLocation>
        <location evidence="2 12">Nucleus</location>
    </subcellularLocation>
</comment>
<evidence type="ECO:0000256" key="7">
    <source>
        <dbReference type="ARBA" id="ARBA00022842"/>
    </source>
</evidence>
<dbReference type="Pfam" id="PF14791">
    <property type="entry name" value="DNA_pol_B_thumb"/>
    <property type="match status" value="1"/>
</dbReference>
<dbReference type="SUPFAM" id="SSF47802">
    <property type="entry name" value="DNA polymerase beta, N-terminal domain-like"/>
    <property type="match status" value="1"/>
</dbReference>
<evidence type="ECO:0000256" key="4">
    <source>
        <dbReference type="ARBA" id="ARBA00022695"/>
    </source>
</evidence>
<dbReference type="InterPro" id="IPR037160">
    <property type="entry name" value="DNA_Pol_thumb_sf"/>
</dbReference>
<name>A0ABR4NZ41_9SACH</name>
<dbReference type="EC" id="2.7.7.7" evidence="12"/>
<dbReference type="InterPro" id="IPR010996">
    <property type="entry name" value="HHH_MUS81"/>
</dbReference>
<dbReference type="SUPFAM" id="SSF81301">
    <property type="entry name" value="Nucleotidyltransferase"/>
    <property type="match status" value="1"/>
</dbReference>
<evidence type="ECO:0000256" key="11">
    <source>
        <dbReference type="ARBA" id="ARBA00049244"/>
    </source>
</evidence>
<dbReference type="InterPro" id="IPR027421">
    <property type="entry name" value="DNA_pol_lamdba_lyase_dom_sf"/>
</dbReference>
<dbReference type="Proteomes" id="UP001623330">
    <property type="component" value="Unassembled WGS sequence"/>
</dbReference>
<organism evidence="14 15">
    <name type="scientific">Nakaseomyces bracarensis</name>
    <dbReference type="NCBI Taxonomy" id="273131"/>
    <lineage>
        <taxon>Eukaryota</taxon>
        <taxon>Fungi</taxon>
        <taxon>Dikarya</taxon>
        <taxon>Ascomycota</taxon>
        <taxon>Saccharomycotina</taxon>
        <taxon>Saccharomycetes</taxon>
        <taxon>Saccharomycetales</taxon>
        <taxon>Saccharomycetaceae</taxon>
        <taxon>Nakaseomyces</taxon>
    </lineage>
</organism>
<comment type="cofactor">
    <cofactor evidence="1">
        <name>Mg(2+)</name>
        <dbReference type="ChEBI" id="CHEBI:18420"/>
    </cofactor>
</comment>
<dbReference type="Gene3D" id="3.30.210.10">
    <property type="entry name" value="DNA polymerase, thumb domain"/>
    <property type="match status" value="1"/>
</dbReference>
<dbReference type="PANTHER" id="PTHR11276:SF42">
    <property type="entry name" value="DNA POLYMERASE BETA"/>
    <property type="match status" value="1"/>
</dbReference>
<keyword evidence="10 12" id="KW-0539">Nucleus</keyword>
<evidence type="ECO:0000256" key="12">
    <source>
        <dbReference type="RuleBase" id="RU366014"/>
    </source>
</evidence>
<dbReference type="Pfam" id="PF14716">
    <property type="entry name" value="HHH_8"/>
    <property type="match status" value="1"/>
</dbReference>
<evidence type="ECO:0000256" key="3">
    <source>
        <dbReference type="ARBA" id="ARBA00022679"/>
    </source>
</evidence>
<evidence type="ECO:0000256" key="10">
    <source>
        <dbReference type="ARBA" id="ARBA00023242"/>
    </source>
</evidence>
<evidence type="ECO:0000313" key="15">
    <source>
        <dbReference type="Proteomes" id="UP001623330"/>
    </source>
</evidence>
<dbReference type="PRINTS" id="PR00870">
    <property type="entry name" value="DNAPOLXBETA"/>
</dbReference>
<evidence type="ECO:0000256" key="9">
    <source>
        <dbReference type="ARBA" id="ARBA00023204"/>
    </source>
</evidence>
<keyword evidence="15" id="KW-1185">Reference proteome</keyword>
<dbReference type="Gene3D" id="3.30.460.10">
    <property type="entry name" value="Beta Polymerase, domain 2"/>
    <property type="match status" value="1"/>
</dbReference>
<keyword evidence="6 12" id="KW-0227">DNA damage</keyword>
<keyword evidence="5" id="KW-0479">Metal-binding</keyword>
<feature type="domain" description="DNA-directed DNA polymerase X" evidence="13">
    <location>
        <begin position="178"/>
        <end position="553"/>
    </location>
</feature>
<accession>A0ABR4NZ41</accession>
<evidence type="ECO:0000313" key="14">
    <source>
        <dbReference type="EMBL" id="KAL3234301.1"/>
    </source>
</evidence>
<comment type="function">
    <text evidence="12">DNA polymerase that functions in several pathways of DNA repair. Involved in base excision repair (BER) responsible for repair of lesions that give rise to abasic (AP) sites in DNA. Also contributes to DNA double-strand break repair by non-homologous end joining and homologous recombination. Has both template-dependent and template-independent (terminal transferase) DNA polymerase activities. Has also a 5'-deoxyribose-5-phosphate lyase (dRP lyase) activity.</text>
</comment>
<evidence type="ECO:0000256" key="5">
    <source>
        <dbReference type="ARBA" id="ARBA00022723"/>
    </source>
</evidence>
<evidence type="ECO:0000256" key="2">
    <source>
        <dbReference type="ARBA" id="ARBA00004123"/>
    </source>
</evidence>
<comment type="similarity">
    <text evidence="12">Belongs to the DNA polymerase type-X family.</text>
</comment>
<dbReference type="InterPro" id="IPR043519">
    <property type="entry name" value="NT_sf"/>
</dbReference>
<comment type="catalytic activity">
    <reaction evidence="11 12">
        <text>DNA(n) + a 2'-deoxyribonucleoside 5'-triphosphate = DNA(n+1) + diphosphate</text>
        <dbReference type="Rhea" id="RHEA:22508"/>
        <dbReference type="Rhea" id="RHEA-COMP:17339"/>
        <dbReference type="Rhea" id="RHEA-COMP:17340"/>
        <dbReference type="ChEBI" id="CHEBI:33019"/>
        <dbReference type="ChEBI" id="CHEBI:61560"/>
        <dbReference type="ChEBI" id="CHEBI:173112"/>
        <dbReference type="EC" id="2.7.7.7"/>
    </reaction>
</comment>
<dbReference type="Pfam" id="PF14792">
    <property type="entry name" value="DNA_pol_B_palm"/>
    <property type="match status" value="1"/>
</dbReference>
<dbReference type="SMART" id="SM00483">
    <property type="entry name" value="POLXc"/>
    <property type="match status" value="1"/>
</dbReference>
<keyword evidence="9 12" id="KW-0234">DNA repair</keyword>
<keyword evidence="4 12" id="KW-0548">Nucleotidyltransferase</keyword>
<evidence type="ECO:0000256" key="1">
    <source>
        <dbReference type="ARBA" id="ARBA00001946"/>
    </source>
</evidence>
<gene>
    <name evidence="14" type="ORF">RNJ44_03063</name>
</gene>
<dbReference type="PRINTS" id="PR00869">
    <property type="entry name" value="DNAPOLX"/>
</dbReference>
<dbReference type="Gene3D" id="1.10.150.110">
    <property type="entry name" value="DNA polymerase beta, N-terminal domain-like"/>
    <property type="match status" value="1"/>
</dbReference>
<dbReference type="SUPFAM" id="SSF81585">
    <property type="entry name" value="PsbU/PolX domain-like"/>
    <property type="match status" value="1"/>
</dbReference>
<keyword evidence="8 12" id="KW-0239">DNA-directed DNA polymerase</keyword>
<evidence type="ECO:0000256" key="8">
    <source>
        <dbReference type="ARBA" id="ARBA00022932"/>
    </source>
</evidence>
<sequence length="568" mass="65118">MLFSGNKFLILPDQNAGSMRFLCDLIRGNGGIVVNSPQDLDPMCVVLINDTFVDESDRIIDREFFLKEFRWDPAVVWDFVLDQGLPCVKTSVVSQWLGNNEMNLSEETLLQVSFTPEPSTTGLENVVDSEVETDVDEVQMGPGTNPSSPPENISDTITVKPEAQSGALAKYIKDDEVKKNQLLIRALGKLVKKYEVKGDQFRARGYRLAKNSIEKYPHRVTSGKMAQRELANVGASIARKIQILLDTGTLPGLDDGSVDSFEMNVGYFSECYGIGIPIARKWSTLDVKSFKDATKLFPERFYSDWPILFGWTYYEDWSRRIKRDEVTIHFNIVRDELRRIDPKCSVEMQGSYIRGAKDTGDVDLMFYKEGCDDLIDVTEAMEQVAISLFKKGYIKCFLLLTSKLETLFRDTILKKLRICNIKHQNYNFKNSDRGKKLFFGVELPAGYPEYSINGEKGLQLKAEDKFLSQSKNTGHFCRRLDFFCCRWSELGAARIHYTGNTDYNRWLRVRAMDLGYKLTQHGIFKGNTLLESFDEEKIFQYLQVPYLDPVERNQVNWENMDKGKKDVD</sequence>
<dbReference type="InterPro" id="IPR022312">
    <property type="entry name" value="DNA_pol_X"/>
</dbReference>
<dbReference type="InterPro" id="IPR002054">
    <property type="entry name" value="DNA-dir_DNA_pol_X"/>
</dbReference>
<dbReference type="InterPro" id="IPR002008">
    <property type="entry name" value="DNA_pol_X_beta-like"/>
</dbReference>
<evidence type="ECO:0000256" key="6">
    <source>
        <dbReference type="ARBA" id="ARBA00022763"/>
    </source>
</evidence>
<dbReference type="CDD" id="cd00141">
    <property type="entry name" value="NT_POLXc"/>
    <property type="match status" value="1"/>
</dbReference>
<proteinExistence type="inferred from homology"/>
<comment type="caution">
    <text evidence="14">The sequence shown here is derived from an EMBL/GenBank/DDBJ whole genome shotgun (WGS) entry which is preliminary data.</text>
</comment>